<evidence type="ECO:0000313" key="1">
    <source>
        <dbReference type="EMBL" id="PVU98047.1"/>
    </source>
</evidence>
<organism evidence="1 2">
    <name type="scientific">Smittium simulii</name>
    <dbReference type="NCBI Taxonomy" id="133385"/>
    <lineage>
        <taxon>Eukaryota</taxon>
        <taxon>Fungi</taxon>
        <taxon>Fungi incertae sedis</taxon>
        <taxon>Zoopagomycota</taxon>
        <taxon>Kickxellomycotina</taxon>
        <taxon>Harpellomycetes</taxon>
        <taxon>Harpellales</taxon>
        <taxon>Legeriomycetaceae</taxon>
        <taxon>Smittium</taxon>
    </lineage>
</organism>
<protein>
    <recommendedName>
        <fullName evidence="3">CCHC-type domain-containing protein</fullName>
    </recommendedName>
</protein>
<evidence type="ECO:0008006" key="3">
    <source>
        <dbReference type="Google" id="ProtNLM"/>
    </source>
</evidence>
<comment type="caution">
    <text evidence="1">The sequence shown here is derived from an EMBL/GenBank/DDBJ whole genome shotgun (WGS) entry which is preliminary data.</text>
</comment>
<accession>A0A2T9Z0F2</accession>
<keyword evidence="2" id="KW-1185">Reference proteome</keyword>
<evidence type="ECO:0000313" key="2">
    <source>
        <dbReference type="Proteomes" id="UP000245383"/>
    </source>
</evidence>
<name>A0A2T9Z0F2_9FUNG</name>
<dbReference type="AlphaFoldDB" id="A0A2T9Z0F2"/>
<dbReference type="Proteomes" id="UP000245383">
    <property type="component" value="Unassembled WGS sequence"/>
</dbReference>
<gene>
    <name evidence="1" type="ORF">BB561_000167</name>
</gene>
<sequence>MQDKDRIFYLMNNMKAVYLNILNNKNPATYGEALDLLIKQGDVLNMNSNMSGANVTDDNMMDIDTLHVHNKEEESINLVSIDQGGRTFWVTIKEKKIFPISTSSPVARTFLEKHRMCWNCGAKDYLRKDCPATENQWDKMNNNKYKLKEGSGKEQSQE</sequence>
<dbReference type="EMBL" id="MBFR01000004">
    <property type="protein sequence ID" value="PVU98047.1"/>
    <property type="molecule type" value="Genomic_DNA"/>
</dbReference>
<reference evidence="1 2" key="1">
    <citation type="journal article" date="2018" name="MBio">
        <title>Comparative Genomics Reveals the Core Gene Toolbox for the Fungus-Insect Symbiosis.</title>
        <authorList>
            <person name="Wang Y."/>
            <person name="Stata M."/>
            <person name="Wang W."/>
            <person name="Stajich J.E."/>
            <person name="White M.M."/>
            <person name="Moncalvo J.M."/>
        </authorList>
    </citation>
    <scope>NUCLEOTIDE SEQUENCE [LARGE SCALE GENOMIC DNA]</scope>
    <source>
        <strain evidence="1 2">SWE-8-4</strain>
    </source>
</reference>
<proteinExistence type="predicted"/>